<dbReference type="SUPFAM" id="SSF51246">
    <property type="entry name" value="Rudiment single hybrid motif"/>
    <property type="match status" value="1"/>
</dbReference>
<dbReference type="SUPFAM" id="SSF56059">
    <property type="entry name" value="Glutathione synthetase ATP-binding domain-like"/>
    <property type="match status" value="1"/>
</dbReference>
<dbReference type="OrthoDB" id="196847at2759"/>
<sequence>MHEGDPARPCSFREGDVWPGVKARRGPDRRQRYWRRGPSMGTRAQRAAVIPEARRDGTLQHHPELVELLLAAATKMARALRYQGVRTFAYLVNLHTGEWVFLEIKARTLVEHGISIACRAGRGVHVDTGLCRAGVRECNVGTDFDSLLAKILVRGRDLGEATQQPVLALQEPSAGHEEGGVKTNGTVLAGVVTHAHWEEGKCDTMWLERELRDVISIGTDLLKPRVGGLGLQGQQGVEEVTATSTSASGPGSLPMRPGAIFHLVLSPPGSKAAADTKKHALTLTSIVHNTFATHLSGMLQATISPPPLAFSLKQVQSSVASVPVHSTSRTLVTAPMSRHC</sequence>
<dbReference type="Gene3D" id="3.30.470.20">
    <property type="entry name" value="ATP-grasp fold, B domain"/>
    <property type="match status" value="2"/>
</dbReference>
<feature type="region of interest" description="Disordered" evidence="1">
    <location>
        <begin position="21"/>
        <end position="40"/>
    </location>
</feature>
<evidence type="ECO:0000313" key="3">
    <source>
        <dbReference type="EMBL" id="KZP24306.1"/>
    </source>
</evidence>
<dbReference type="Pfam" id="PF02785">
    <property type="entry name" value="Biotin_carb_C"/>
    <property type="match status" value="1"/>
</dbReference>
<dbReference type="EMBL" id="KV417527">
    <property type="protein sequence ID" value="KZP24306.1"/>
    <property type="molecule type" value="Genomic_DNA"/>
</dbReference>
<protein>
    <recommendedName>
        <fullName evidence="2">Biotin carboxylase C-terminal domain-containing protein</fullName>
    </recommendedName>
</protein>
<proteinExistence type="predicted"/>
<dbReference type="InterPro" id="IPR011054">
    <property type="entry name" value="Rudment_hybrid_motif"/>
</dbReference>
<reference evidence="3" key="1">
    <citation type="journal article" date="2016" name="Mol. Biol. Evol.">
        <title>Comparative Genomics of Early-Diverging Mushroom-Forming Fungi Provides Insights into the Origins of Lignocellulose Decay Capabilities.</title>
        <authorList>
            <person name="Nagy L.G."/>
            <person name="Riley R."/>
            <person name="Tritt A."/>
            <person name="Adam C."/>
            <person name="Daum C."/>
            <person name="Floudas D."/>
            <person name="Sun H."/>
            <person name="Yadav J.S."/>
            <person name="Pangilinan J."/>
            <person name="Larsson K.H."/>
            <person name="Matsuura K."/>
            <person name="Barry K."/>
            <person name="Labutti K."/>
            <person name="Kuo R."/>
            <person name="Ohm R.A."/>
            <person name="Bhattacharya S.S."/>
            <person name="Shirouzu T."/>
            <person name="Yoshinaga Y."/>
            <person name="Martin F.M."/>
            <person name="Grigoriev I.V."/>
            <person name="Hibbett D.S."/>
        </authorList>
    </citation>
    <scope>NUCLEOTIDE SEQUENCE [LARGE SCALE GENOMIC DNA]</scope>
    <source>
        <strain evidence="3">CBS 109695</strain>
    </source>
</reference>
<evidence type="ECO:0000256" key="1">
    <source>
        <dbReference type="SAM" id="MobiDB-lite"/>
    </source>
</evidence>
<name>A0A166MTQ9_9AGAM</name>
<dbReference type="PANTHER" id="PTHR45007">
    <property type="entry name" value="CARBOXYLASE, PUTATIVE (AFU_ORTHOLOGUE AFUA_5G07570)-RELATED"/>
    <property type="match status" value="1"/>
</dbReference>
<gene>
    <name evidence="3" type="ORF">FIBSPDRAFT_427707</name>
</gene>
<dbReference type="InterPro" id="IPR005482">
    <property type="entry name" value="Biotin_COase_C"/>
</dbReference>
<dbReference type="Pfam" id="PF02786">
    <property type="entry name" value="CPSase_L_D2"/>
    <property type="match status" value="1"/>
</dbReference>
<dbReference type="AlphaFoldDB" id="A0A166MTQ9"/>
<evidence type="ECO:0000259" key="2">
    <source>
        <dbReference type="SMART" id="SM00878"/>
    </source>
</evidence>
<dbReference type="InterPro" id="IPR005479">
    <property type="entry name" value="CPAse_ATP-bd"/>
</dbReference>
<dbReference type="STRING" id="436010.A0A166MTQ9"/>
<organism evidence="3">
    <name type="scientific">Athelia psychrophila</name>
    <dbReference type="NCBI Taxonomy" id="1759441"/>
    <lineage>
        <taxon>Eukaryota</taxon>
        <taxon>Fungi</taxon>
        <taxon>Dikarya</taxon>
        <taxon>Basidiomycota</taxon>
        <taxon>Agaricomycotina</taxon>
        <taxon>Agaricomycetes</taxon>
        <taxon>Agaricomycetidae</taxon>
        <taxon>Atheliales</taxon>
        <taxon>Atheliaceae</taxon>
        <taxon>Athelia</taxon>
    </lineage>
</organism>
<dbReference type="SMART" id="SM00878">
    <property type="entry name" value="Biotin_carb_C"/>
    <property type="match status" value="1"/>
</dbReference>
<accession>A0A166MTQ9</accession>
<feature type="domain" description="Biotin carboxylase C-terminal" evidence="2">
    <location>
        <begin position="117"/>
        <end position="208"/>
    </location>
</feature>
<dbReference type="GO" id="GO:0005524">
    <property type="term" value="F:ATP binding"/>
    <property type="evidence" value="ECO:0007669"/>
    <property type="project" value="InterPro"/>
</dbReference>
<dbReference type="PANTHER" id="PTHR45007:SF1">
    <property type="entry name" value="CARBOXYLASE, PUTATIVE (AFU_ORTHOLOGUE AFUA_5G07570)-RELATED"/>
    <property type="match status" value="1"/>
</dbReference>